<sequence length="73" mass="8171">MSPQFAIHAGTRIDEYGEHHIADLQPDGTLHVLDADRDVAGTYPPARWTVLATHVRPHSQQYLGSSAWRLELP</sequence>
<evidence type="ECO:0000313" key="2">
    <source>
        <dbReference type="Proteomes" id="UP000662986"/>
    </source>
</evidence>
<keyword evidence="1" id="KW-0614">Plasmid</keyword>
<proteinExistence type="predicted"/>
<reference evidence="1 2" key="1">
    <citation type="journal article" date="2021" name="Microbiol. Resour. Announc.">
        <title>Complete Genome Sequences of Two Rhodococcus sp. Strains with Large and Linear Chromosomes, Isolated from Apple Rhizosphere.</title>
        <authorList>
            <person name="Benning S."/>
            <person name="Brugnone N."/>
            <person name="Siani R."/>
            <person name="Kublik S."/>
            <person name="Schloter M."/>
            <person name="Rad V."/>
        </authorList>
    </citation>
    <scope>NUCLEOTIDE SEQUENCE [LARGE SCALE GENOMIC DNA]</scope>
    <source>
        <strain evidence="1 2">R79</strain>
    </source>
</reference>
<dbReference type="RefSeq" id="WP_206003990.1">
    <property type="nucleotide sequence ID" value="NZ_CP070614.1"/>
</dbReference>
<protein>
    <submittedName>
        <fullName evidence="1">Uncharacterized protein</fullName>
    </submittedName>
</protein>
<name>A0A974VWW3_9NOCA</name>
<accession>A0A974VWW3</accession>
<dbReference type="Proteomes" id="UP000662986">
    <property type="component" value="Plasmid unnamed5"/>
</dbReference>
<keyword evidence="2" id="KW-1185">Reference proteome</keyword>
<organism evidence="1 2">
    <name type="scientific">Rhodococcus pseudokoreensis</name>
    <dbReference type="NCBI Taxonomy" id="2811421"/>
    <lineage>
        <taxon>Bacteria</taxon>
        <taxon>Bacillati</taxon>
        <taxon>Actinomycetota</taxon>
        <taxon>Actinomycetes</taxon>
        <taxon>Mycobacteriales</taxon>
        <taxon>Nocardiaceae</taxon>
        <taxon>Rhodococcus</taxon>
    </lineage>
</organism>
<gene>
    <name evidence="1" type="ORF">JWS13_01120</name>
</gene>
<geneLocation type="plasmid" evidence="1 2">
    <name>unnamed5</name>
</geneLocation>
<reference evidence="1 2" key="2">
    <citation type="journal article" date="2022" name="Arch. Microbiol.">
        <title>Rhodococcus pseudokoreensis sp. nov. isolated from the rhizosphere of young M26 apple rootstocks.</title>
        <authorList>
            <person name="Kampfer P."/>
            <person name="Glaeser S.P."/>
            <person name="Blom J."/>
            <person name="Wolf J."/>
            <person name="Benning S."/>
            <person name="Schloter M."/>
            <person name="Neumann-Schaal M."/>
        </authorList>
    </citation>
    <scope>NUCLEOTIDE SEQUENCE [LARGE SCALE GENOMIC DNA]</scope>
    <source>
        <strain evidence="1 2">R79</strain>
    </source>
</reference>
<evidence type="ECO:0000313" key="1">
    <source>
        <dbReference type="EMBL" id="QSE87308.1"/>
    </source>
</evidence>
<dbReference type="EMBL" id="CP070614">
    <property type="protein sequence ID" value="QSE87308.1"/>
    <property type="molecule type" value="Genomic_DNA"/>
</dbReference>